<dbReference type="Proteomes" id="UP001589710">
    <property type="component" value="Unassembled WGS sequence"/>
</dbReference>
<keyword evidence="3" id="KW-1185">Reference proteome</keyword>
<gene>
    <name evidence="2" type="ORF">ACFFTL_04300</name>
</gene>
<evidence type="ECO:0000259" key="1">
    <source>
        <dbReference type="Pfam" id="PF21597"/>
    </source>
</evidence>
<protein>
    <recommendedName>
        <fullName evidence="1">Transcriptional regulator SbtR-like C-terminal domain-containing protein</fullName>
    </recommendedName>
</protein>
<evidence type="ECO:0000313" key="3">
    <source>
        <dbReference type="Proteomes" id="UP001589710"/>
    </source>
</evidence>
<dbReference type="SUPFAM" id="SSF48498">
    <property type="entry name" value="Tetracyclin repressor-like, C-terminal domain"/>
    <property type="match status" value="1"/>
</dbReference>
<dbReference type="InterPro" id="IPR036271">
    <property type="entry name" value="Tet_transcr_reg_TetR-rel_C_sf"/>
</dbReference>
<sequence length="117" mass="12431">MRTDEAGPAFFTFLTRMTDQADAKQDLADAIAGSAVTMGSATQQLAADLRETFAALLTRARQAGAVRADVDAADARAIVPAALTARRRRADTARPGRLAALVFDCLRPHDPAAPPRR</sequence>
<dbReference type="Pfam" id="PF21597">
    <property type="entry name" value="TetR_C_43"/>
    <property type="match status" value="1"/>
</dbReference>
<comment type="caution">
    <text evidence="2">The sequence shown here is derived from an EMBL/GenBank/DDBJ whole genome shotgun (WGS) entry which is preliminary data.</text>
</comment>
<dbReference type="EMBL" id="JBHMCG010000015">
    <property type="protein sequence ID" value="MFB9571582.1"/>
    <property type="molecule type" value="Genomic_DNA"/>
</dbReference>
<dbReference type="RefSeq" id="WP_345515362.1">
    <property type="nucleotide sequence ID" value="NZ_BAAAXD010000030.1"/>
</dbReference>
<name>A0ABV5R2S4_9ACTN</name>
<feature type="domain" description="Transcriptional regulator SbtR-like C-terminal" evidence="1">
    <location>
        <begin position="7"/>
        <end position="108"/>
    </location>
</feature>
<dbReference type="InterPro" id="IPR049445">
    <property type="entry name" value="TetR_SbtR-like_C"/>
</dbReference>
<evidence type="ECO:0000313" key="2">
    <source>
        <dbReference type="EMBL" id="MFB9571582.1"/>
    </source>
</evidence>
<organism evidence="2 3">
    <name type="scientific">Streptomyces yanii</name>
    <dbReference type="NCBI Taxonomy" id="78510"/>
    <lineage>
        <taxon>Bacteria</taxon>
        <taxon>Bacillati</taxon>
        <taxon>Actinomycetota</taxon>
        <taxon>Actinomycetes</taxon>
        <taxon>Kitasatosporales</taxon>
        <taxon>Streptomycetaceae</taxon>
        <taxon>Streptomyces</taxon>
    </lineage>
</organism>
<accession>A0ABV5R2S4</accession>
<proteinExistence type="predicted"/>
<reference evidence="2 3" key="1">
    <citation type="submission" date="2024-09" db="EMBL/GenBank/DDBJ databases">
        <authorList>
            <person name="Sun Q."/>
            <person name="Mori K."/>
        </authorList>
    </citation>
    <scope>NUCLEOTIDE SEQUENCE [LARGE SCALE GENOMIC DNA]</scope>
    <source>
        <strain evidence="2 3">JCM 3331</strain>
    </source>
</reference>
<dbReference type="Gene3D" id="1.10.357.10">
    <property type="entry name" value="Tetracycline Repressor, domain 2"/>
    <property type="match status" value="1"/>
</dbReference>